<sequence>MTKKRVVAKAQKIRRRNREKHVELLASQTLRRAKVEEEQKLRKNPNRKLRRFWNKVSGKERYT</sequence>
<reference evidence="1" key="1">
    <citation type="journal article" date="2015" name="Nature">
        <title>Complex archaea that bridge the gap between prokaryotes and eukaryotes.</title>
        <authorList>
            <person name="Spang A."/>
            <person name="Saw J.H."/>
            <person name="Jorgensen S.L."/>
            <person name="Zaremba-Niedzwiedzka K."/>
            <person name="Martijn J."/>
            <person name="Lind A.E."/>
            <person name="van Eijk R."/>
            <person name="Schleper C."/>
            <person name="Guy L."/>
            <person name="Ettema T.J."/>
        </authorList>
    </citation>
    <scope>NUCLEOTIDE SEQUENCE</scope>
</reference>
<accession>A0A0F9RRU0</accession>
<dbReference type="EMBL" id="LAZR01001013">
    <property type="protein sequence ID" value="KKN52557.1"/>
    <property type="molecule type" value="Genomic_DNA"/>
</dbReference>
<name>A0A0F9RRU0_9ZZZZ</name>
<organism evidence="1">
    <name type="scientific">marine sediment metagenome</name>
    <dbReference type="NCBI Taxonomy" id="412755"/>
    <lineage>
        <taxon>unclassified sequences</taxon>
        <taxon>metagenomes</taxon>
        <taxon>ecological metagenomes</taxon>
    </lineage>
</organism>
<proteinExistence type="predicted"/>
<protein>
    <submittedName>
        <fullName evidence="1">Uncharacterized protein</fullName>
    </submittedName>
</protein>
<evidence type="ECO:0000313" key="1">
    <source>
        <dbReference type="EMBL" id="KKN52557.1"/>
    </source>
</evidence>
<dbReference type="AlphaFoldDB" id="A0A0F9RRU0"/>
<comment type="caution">
    <text evidence="1">The sequence shown here is derived from an EMBL/GenBank/DDBJ whole genome shotgun (WGS) entry which is preliminary data.</text>
</comment>
<gene>
    <name evidence="1" type="ORF">LCGC14_0611090</name>
</gene>